<organism evidence="1 2">
    <name type="scientific">Tulasnella calospora MUT 4182</name>
    <dbReference type="NCBI Taxonomy" id="1051891"/>
    <lineage>
        <taxon>Eukaryota</taxon>
        <taxon>Fungi</taxon>
        <taxon>Dikarya</taxon>
        <taxon>Basidiomycota</taxon>
        <taxon>Agaricomycotina</taxon>
        <taxon>Agaricomycetes</taxon>
        <taxon>Cantharellales</taxon>
        <taxon>Tulasnellaceae</taxon>
        <taxon>Tulasnella</taxon>
    </lineage>
</organism>
<evidence type="ECO:0000313" key="2">
    <source>
        <dbReference type="Proteomes" id="UP000054248"/>
    </source>
</evidence>
<dbReference type="AlphaFoldDB" id="A0A0C3QC44"/>
<sequence length="213" mass="23887">PEVRGNWKTLEEKLLERFTPPTEGVVEEAPVLPPLPQPTPRVGRVRIIAEDLSHSGYLDRELSVVNQQFMLTERPSQALTVKFEPVKGGFYRAKTTNAATGELFVGITWEDEPNVMHGSTIAAAFSAVKEHIFYIKTPHESSSKWGKGPTGIDCWRETPEGRLMVCWQQDGTTHPLELVSNGRRRLRAVPDLVAYNAAHGGQWLRSYMVVEPL</sequence>
<evidence type="ECO:0000313" key="1">
    <source>
        <dbReference type="EMBL" id="KIO22069.1"/>
    </source>
</evidence>
<dbReference type="Proteomes" id="UP000054248">
    <property type="component" value="Unassembled WGS sequence"/>
</dbReference>
<reference evidence="1 2" key="1">
    <citation type="submission" date="2014-04" db="EMBL/GenBank/DDBJ databases">
        <authorList>
            <consortium name="DOE Joint Genome Institute"/>
            <person name="Kuo A."/>
            <person name="Girlanda M."/>
            <person name="Perotto S."/>
            <person name="Kohler A."/>
            <person name="Nagy L.G."/>
            <person name="Floudas D."/>
            <person name="Copeland A."/>
            <person name="Barry K.W."/>
            <person name="Cichocki N."/>
            <person name="Veneault-Fourrey C."/>
            <person name="LaButti K."/>
            <person name="Lindquist E.A."/>
            <person name="Lipzen A."/>
            <person name="Lundell T."/>
            <person name="Morin E."/>
            <person name="Murat C."/>
            <person name="Sun H."/>
            <person name="Tunlid A."/>
            <person name="Henrissat B."/>
            <person name="Grigoriev I.V."/>
            <person name="Hibbett D.S."/>
            <person name="Martin F."/>
            <person name="Nordberg H.P."/>
            <person name="Cantor M.N."/>
            <person name="Hua S.X."/>
        </authorList>
    </citation>
    <scope>NUCLEOTIDE SEQUENCE [LARGE SCALE GENOMIC DNA]</scope>
    <source>
        <strain evidence="1 2">MUT 4182</strain>
    </source>
</reference>
<name>A0A0C3QC44_9AGAM</name>
<reference evidence="2" key="2">
    <citation type="submission" date="2015-01" db="EMBL/GenBank/DDBJ databases">
        <title>Evolutionary Origins and Diversification of the Mycorrhizal Mutualists.</title>
        <authorList>
            <consortium name="DOE Joint Genome Institute"/>
            <consortium name="Mycorrhizal Genomics Consortium"/>
            <person name="Kohler A."/>
            <person name="Kuo A."/>
            <person name="Nagy L.G."/>
            <person name="Floudas D."/>
            <person name="Copeland A."/>
            <person name="Barry K.W."/>
            <person name="Cichocki N."/>
            <person name="Veneault-Fourrey C."/>
            <person name="LaButti K."/>
            <person name="Lindquist E.A."/>
            <person name="Lipzen A."/>
            <person name="Lundell T."/>
            <person name="Morin E."/>
            <person name="Murat C."/>
            <person name="Riley R."/>
            <person name="Ohm R."/>
            <person name="Sun H."/>
            <person name="Tunlid A."/>
            <person name="Henrissat B."/>
            <person name="Grigoriev I.V."/>
            <person name="Hibbett D.S."/>
            <person name="Martin F."/>
        </authorList>
    </citation>
    <scope>NUCLEOTIDE SEQUENCE [LARGE SCALE GENOMIC DNA]</scope>
    <source>
        <strain evidence="2">MUT 4182</strain>
    </source>
</reference>
<accession>A0A0C3QC44</accession>
<protein>
    <submittedName>
        <fullName evidence="1">Uncharacterized protein</fullName>
    </submittedName>
</protein>
<dbReference type="HOGENOM" id="CLU_1297180_0_0_1"/>
<feature type="non-terminal residue" evidence="1">
    <location>
        <position position="1"/>
    </location>
</feature>
<dbReference type="EMBL" id="KN823119">
    <property type="protein sequence ID" value="KIO22069.1"/>
    <property type="molecule type" value="Genomic_DNA"/>
</dbReference>
<dbReference type="OrthoDB" id="3147879at2759"/>
<keyword evidence="2" id="KW-1185">Reference proteome</keyword>
<gene>
    <name evidence="1" type="ORF">M407DRAFT_245284</name>
</gene>
<proteinExistence type="predicted"/>